<dbReference type="SUPFAM" id="SSF56672">
    <property type="entry name" value="DNA/RNA polymerases"/>
    <property type="match status" value="1"/>
</dbReference>
<dbReference type="PANTHER" id="PTHR11439:SF498">
    <property type="entry name" value="DNAK FAMILY PROTEIN"/>
    <property type="match status" value="1"/>
</dbReference>
<evidence type="ECO:0000313" key="3">
    <source>
        <dbReference type="Proteomes" id="UP000288805"/>
    </source>
</evidence>
<dbReference type="Proteomes" id="UP000288805">
    <property type="component" value="Unassembled WGS sequence"/>
</dbReference>
<dbReference type="CDD" id="cd09272">
    <property type="entry name" value="RNase_HI_RT_Ty1"/>
    <property type="match status" value="1"/>
</dbReference>
<gene>
    <name evidence="2" type="primary">RE1_2614</name>
    <name evidence="2" type="ORF">CK203_047272</name>
</gene>
<evidence type="ECO:0000259" key="1">
    <source>
        <dbReference type="Pfam" id="PF07727"/>
    </source>
</evidence>
<evidence type="ECO:0000313" key="2">
    <source>
        <dbReference type="EMBL" id="RVW89698.1"/>
    </source>
</evidence>
<comment type="caution">
    <text evidence="2">The sequence shown here is derived from an EMBL/GenBank/DDBJ whole genome shotgun (WGS) entry which is preliminary data.</text>
</comment>
<dbReference type="AlphaFoldDB" id="A0A438HZ04"/>
<proteinExistence type="predicted"/>
<accession>A0A438HZ04</accession>
<dbReference type="Pfam" id="PF07727">
    <property type="entry name" value="RVT_2"/>
    <property type="match status" value="1"/>
</dbReference>
<reference evidence="2 3" key="1">
    <citation type="journal article" date="2018" name="PLoS Genet.">
        <title>Population sequencing reveals clonal diversity and ancestral inbreeding in the grapevine cultivar Chardonnay.</title>
        <authorList>
            <person name="Roach M.J."/>
            <person name="Johnson D.L."/>
            <person name="Bohlmann J."/>
            <person name="van Vuuren H.J."/>
            <person name="Jones S.J."/>
            <person name="Pretorius I.S."/>
            <person name="Schmidt S.A."/>
            <person name="Borneman A.R."/>
        </authorList>
    </citation>
    <scope>NUCLEOTIDE SEQUENCE [LARGE SCALE GENOMIC DNA]</scope>
    <source>
        <strain evidence="3">cv. Chardonnay</strain>
        <tissue evidence="2">Leaf</tissue>
    </source>
</reference>
<organism evidence="2 3">
    <name type="scientific">Vitis vinifera</name>
    <name type="common">Grape</name>
    <dbReference type="NCBI Taxonomy" id="29760"/>
    <lineage>
        <taxon>Eukaryota</taxon>
        <taxon>Viridiplantae</taxon>
        <taxon>Streptophyta</taxon>
        <taxon>Embryophyta</taxon>
        <taxon>Tracheophyta</taxon>
        <taxon>Spermatophyta</taxon>
        <taxon>Magnoliopsida</taxon>
        <taxon>eudicotyledons</taxon>
        <taxon>Gunneridae</taxon>
        <taxon>Pentapetalae</taxon>
        <taxon>rosids</taxon>
        <taxon>Vitales</taxon>
        <taxon>Vitaceae</taxon>
        <taxon>Viteae</taxon>
        <taxon>Vitis</taxon>
    </lineage>
</organism>
<sequence length="484" mass="55135">MKAWMDYQQQEYMMQFLMGLNESYASTRGQILMLDLLPPVAKVFNLVVKKNANGLLDLDIHYFPFVTAALVGSSPPPVSLSSDQVQQLITYLSTYLQQQTIDPLESLLTSGLQFLKSMCHSRPHSRLDDWERHWKVMALDPFALFPLANKRLVVNGCTKSNFELMALWIGIKHALWLRDLHNKKEVYMSLLPGCTCREGEHLLPNAMCRLHKSIYGLKQASRQWFHKFSNALLLEGFVQSTSDHTLSIKHQDTSFLALLIFVDDIIIASNDQLVVDTLKHALNCKFKMKDLGPLRYFLGLEVARSTTGISIRQHKYALELLSDTGHLGCKPTTIPMDPNLKLSQDDGDLIENPTSYRQLIGKMLYLTITCPDLSYSVNSVSQFLVAPYKPHLQSKKQPIVSRSSTEVEYRSMANTTCEILWLLSFLHNLKIAHHGPTVFYYDNQAALHIAANPVYHEHTKHIEIDCHIIREKIQAGTQDSTCYL</sequence>
<dbReference type="InterPro" id="IPR043502">
    <property type="entry name" value="DNA/RNA_pol_sf"/>
</dbReference>
<dbReference type="InterPro" id="IPR013103">
    <property type="entry name" value="RVT_2"/>
</dbReference>
<dbReference type="EMBL" id="QGNW01000161">
    <property type="protein sequence ID" value="RVW89698.1"/>
    <property type="molecule type" value="Genomic_DNA"/>
</dbReference>
<name>A0A438HZ04_VITVI</name>
<feature type="domain" description="Reverse transcriptase Ty1/copia-type" evidence="1">
    <location>
        <begin position="183"/>
        <end position="336"/>
    </location>
</feature>
<protein>
    <submittedName>
        <fullName evidence="2">Retrovirus-related Pol polyprotein from transposon RE1</fullName>
    </submittedName>
</protein>
<dbReference type="PANTHER" id="PTHR11439">
    <property type="entry name" value="GAG-POL-RELATED RETROTRANSPOSON"/>
    <property type="match status" value="1"/>
</dbReference>